<gene>
    <name evidence="2" type="ORF">FF36_04253</name>
</gene>
<feature type="region of interest" description="Disordered" evidence="1">
    <location>
        <begin position="177"/>
        <end position="348"/>
    </location>
</feature>
<feature type="region of interest" description="Disordered" evidence="1">
    <location>
        <begin position="1"/>
        <end position="46"/>
    </location>
</feature>
<feature type="compositionally biased region" description="Basic residues" evidence="1">
    <location>
        <begin position="310"/>
        <end position="326"/>
    </location>
</feature>
<evidence type="ECO:0000313" key="2">
    <source>
        <dbReference type="EMBL" id="KJE21443.1"/>
    </source>
</evidence>
<feature type="compositionally biased region" description="Polar residues" evidence="1">
    <location>
        <begin position="262"/>
        <end position="272"/>
    </location>
</feature>
<reference evidence="2 3" key="2">
    <citation type="journal article" date="2016" name="Genome Announc.">
        <title>Permanent Draft Genome Sequences for Two Variants of Frankia sp. Strain CpI1, the First Frankia Strain Isolated from Root Nodules of Comptonia peregrina.</title>
        <authorList>
            <person name="Oshone R."/>
            <person name="Hurst S.G.IV."/>
            <person name="Abebe-Akele F."/>
            <person name="Simpson S."/>
            <person name="Morris K."/>
            <person name="Thomas W.K."/>
            <person name="Tisa L.S."/>
        </authorList>
    </citation>
    <scope>NUCLEOTIDE SEQUENCE [LARGE SCALE GENOMIC DNA]</scope>
    <source>
        <strain evidence="3">CpI1-S</strain>
    </source>
</reference>
<feature type="compositionally biased region" description="Basic residues" evidence="1">
    <location>
        <begin position="238"/>
        <end position="250"/>
    </location>
</feature>
<organism evidence="2 3">
    <name type="scientific">Frankia torreyi</name>
    <dbReference type="NCBI Taxonomy" id="1856"/>
    <lineage>
        <taxon>Bacteria</taxon>
        <taxon>Bacillati</taxon>
        <taxon>Actinomycetota</taxon>
        <taxon>Actinomycetes</taxon>
        <taxon>Frankiales</taxon>
        <taxon>Frankiaceae</taxon>
        <taxon>Frankia</taxon>
    </lineage>
</organism>
<accession>A0A0D8BB00</accession>
<sequence>MCALVPSIEGSASVSRTSRKPARSSSTRSSSGRWKYAQNPPSNLRAGSWLRPVLRWRSKSDQASPLPSRRSMVISQGVRYARRRRVRVDQRRRWGSPRRGRSRRHRRAGRSARAWRRNGRGRSPDPPVGDQFHPVDLVRLARVGHVEPRDQLGPEFGRDLETVCPLGHDDRVDGGWEVRASVPASGTDPQSWTPPGAPSRTSVRDGRGSSGRTELSPTSPATGPEPPLPMSDPPVRPKSSRPRRDARRRTASPGAARRMAYHSSSTPTSQTGPRVEECSSPLHSRPGPGLPSSAPPGRSPRGTRGALRIPSRRAMRLLPPRTRRRLERPARVDLAPLVDRREGTPGQA</sequence>
<proteinExistence type="predicted"/>
<comment type="caution">
    <text evidence="2">The sequence shown here is derived from an EMBL/GenBank/DDBJ whole genome shotgun (WGS) entry which is preliminary data.</text>
</comment>
<feature type="compositionally biased region" description="Basic and acidic residues" evidence="1">
    <location>
        <begin position="338"/>
        <end position="348"/>
    </location>
</feature>
<dbReference type="EMBL" id="JYFN01000037">
    <property type="protein sequence ID" value="KJE21443.1"/>
    <property type="molecule type" value="Genomic_DNA"/>
</dbReference>
<protein>
    <submittedName>
        <fullName evidence="2">Uncharacterized protein</fullName>
    </submittedName>
</protein>
<feature type="compositionally biased region" description="Basic residues" evidence="1">
    <location>
        <begin position="93"/>
        <end position="120"/>
    </location>
</feature>
<dbReference type="Proteomes" id="UP000032545">
    <property type="component" value="Unassembled WGS sequence"/>
</dbReference>
<feature type="compositionally biased region" description="Pro residues" evidence="1">
    <location>
        <begin position="223"/>
        <end position="236"/>
    </location>
</feature>
<name>A0A0D8BB00_9ACTN</name>
<feature type="compositionally biased region" description="Low complexity" evidence="1">
    <location>
        <begin position="23"/>
        <end position="33"/>
    </location>
</feature>
<keyword evidence="3" id="KW-1185">Reference proteome</keyword>
<feature type="region of interest" description="Disordered" evidence="1">
    <location>
        <begin position="88"/>
        <end position="133"/>
    </location>
</feature>
<feature type="compositionally biased region" description="Polar residues" evidence="1">
    <location>
        <begin position="210"/>
        <end position="221"/>
    </location>
</feature>
<dbReference type="AlphaFoldDB" id="A0A0D8BB00"/>
<reference evidence="3" key="1">
    <citation type="submission" date="2015-02" db="EMBL/GenBank/DDBJ databases">
        <title>Draft Genome of Frankia sp. CpI1-S.</title>
        <authorList>
            <person name="Oshone R.T."/>
            <person name="Ngom M."/>
            <person name="Ghodhbane-Gtari F."/>
            <person name="Gtari M."/>
            <person name="Morris K."/>
            <person name="Thomas K."/>
            <person name="Sen A."/>
            <person name="Tisa L.S."/>
        </authorList>
    </citation>
    <scope>NUCLEOTIDE SEQUENCE [LARGE SCALE GENOMIC DNA]</scope>
    <source>
        <strain evidence="3">CpI1-S</strain>
    </source>
</reference>
<evidence type="ECO:0000313" key="3">
    <source>
        <dbReference type="Proteomes" id="UP000032545"/>
    </source>
</evidence>
<evidence type="ECO:0000256" key="1">
    <source>
        <dbReference type="SAM" id="MobiDB-lite"/>
    </source>
</evidence>